<evidence type="ECO:0000256" key="6">
    <source>
        <dbReference type="ARBA" id="ARBA00022645"/>
    </source>
</evidence>
<dbReference type="GO" id="GO:0004185">
    <property type="term" value="F:serine-type carboxypeptidase activity"/>
    <property type="evidence" value="ECO:0007669"/>
    <property type="project" value="UniProtKB-UniRule"/>
</dbReference>
<sequence>MILPSRVSLLAPLVILPYLVQTQFPKTPEDVTVLQSQLDDGVYISYKEPGLCETTPGVKSYSGYVHLPPGTLAGLDEEQDYPINTFFWFFEARNDPHNAPLSIWMNGGPGSSSMLGLLVENGPCSINADSNSTTHNPWSWNNNVNMLYLDQPVQVGLSYDVLTNITVDLLYSSVTVLQPGEPIPEQTNSVLVGTYPSQNRTSTAVGTENAARALWHFAQTWFQEFPAYKPNDSRVSIATESYGGRYGPAFTAFFEEQNDKILNGTWDDAGDTYLIHLDTLMIINGCIDRQVQWPSYPHIAFNNTYGIQSVNESTYNYMVDALNRPGGCRDQINECRSLASKYDPTNQGFNDGVNLVCQAAESFCSSEVRGPYLEYSGRNYYDYATFDPDPFPPPFYEGWLNQAHVQAALGVPLNWTQSSGTVSASFRSIGDYNRPGWLEDLAFLLESGIKVSLVYGDRDFACNWIGGEAVSLAIDYTNTSSFHAAGYEGIRVNETYIGGQVRQYGNLSFARVYEAGHEIPSYQPEAALRIFERALFNRDIATGDIDTAVNTSYGTSGPPDTWAFKNALPPQPKGLCYILDPEATCTQDQLDGISNNTVLVHDWIVMDSNTSSLFSPDGELVPAPTTILTGPSGTGGDGPTPSSTETGDARGMVDDARSKALAAALGGAVAAAAFQML</sequence>
<evidence type="ECO:0000313" key="17">
    <source>
        <dbReference type="Proteomes" id="UP000800041"/>
    </source>
</evidence>
<dbReference type="OrthoDB" id="443318at2759"/>
<gene>
    <name evidence="16" type="ORF">K402DRAFT_445195</name>
</gene>
<dbReference type="InterPro" id="IPR001563">
    <property type="entry name" value="Peptidase_S10"/>
</dbReference>
<dbReference type="GO" id="GO:0006508">
    <property type="term" value="P:proteolysis"/>
    <property type="evidence" value="ECO:0007669"/>
    <property type="project" value="UniProtKB-KW"/>
</dbReference>
<dbReference type="Pfam" id="PF00450">
    <property type="entry name" value="Peptidase_S10"/>
    <property type="match status" value="1"/>
</dbReference>
<dbReference type="InterPro" id="IPR018202">
    <property type="entry name" value="Ser_caboxypep_ser_AS"/>
</dbReference>
<keyword evidence="10" id="KW-0843">Virulence</keyword>
<keyword evidence="6 14" id="KW-0121">Carboxypeptidase</keyword>
<dbReference type="Proteomes" id="UP000800041">
    <property type="component" value="Unassembled WGS sequence"/>
</dbReference>
<keyword evidence="12" id="KW-0449">Lipoprotein</keyword>
<dbReference type="PRINTS" id="PR00724">
    <property type="entry name" value="CRBOXYPTASEC"/>
</dbReference>
<dbReference type="SUPFAM" id="SSF53474">
    <property type="entry name" value="alpha/beta-Hydrolases"/>
    <property type="match status" value="1"/>
</dbReference>
<evidence type="ECO:0000256" key="7">
    <source>
        <dbReference type="ARBA" id="ARBA00022670"/>
    </source>
</evidence>
<dbReference type="PANTHER" id="PTHR11802">
    <property type="entry name" value="SERINE PROTEASE FAMILY S10 SERINE CARBOXYPEPTIDASE"/>
    <property type="match status" value="1"/>
</dbReference>
<comment type="similarity">
    <text evidence="3 14">Belongs to the peptidase S10 family.</text>
</comment>
<dbReference type="GO" id="GO:0005886">
    <property type="term" value="C:plasma membrane"/>
    <property type="evidence" value="ECO:0007669"/>
    <property type="project" value="UniProtKB-SubCell"/>
</dbReference>
<evidence type="ECO:0000256" key="8">
    <source>
        <dbReference type="ARBA" id="ARBA00022729"/>
    </source>
</evidence>
<name>A0A6G1H6T5_9PEZI</name>
<evidence type="ECO:0000256" key="11">
    <source>
        <dbReference type="ARBA" id="ARBA00023180"/>
    </source>
</evidence>
<evidence type="ECO:0000256" key="13">
    <source>
        <dbReference type="ARBA" id="ARBA00037356"/>
    </source>
</evidence>
<evidence type="ECO:0000256" key="15">
    <source>
        <dbReference type="SAM" id="MobiDB-lite"/>
    </source>
</evidence>
<evidence type="ECO:0000256" key="3">
    <source>
        <dbReference type="ARBA" id="ARBA00009431"/>
    </source>
</evidence>
<comment type="subcellular location">
    <subcellularLocation>
        <location evidence="2">Cell membrane</location>
        <topology evidence="2">Lipid-anchor</topology>
        <topology evidence="2">GPI-anchor</topology>
    </subcellularLocation>
</comment>
<evidence type="ECO:0000256" key="2">
    <source>
        <dbReference type="ARBA" id="ARBA00004609"/>
    </source>
</evidence>
<keyword evidence="17" id="KW-1185">Reference proteome</keyword>
<dbReference type="GO" id="GO:0000324">
    <property type="term" value="C:fungal-type vacuole"/>
    <property type="evidence" value="ECO:0007669"/>
    <property type="project" value="TreeGrafter"/>
</dbReference>
<keyword evidence="8 14" id="KW-0732">Signal</keyword>
<accession>A0A6G1H6T5</accession>
<feature type="chain" id="PRO_5026379565" description="Carboxypeptidase" evidence="14">
    <location>
        <begin position="23"/>
        <end position="677"/>
    </location>
</feature>
<evidence type="ECO:0000256" key="14">
    <source>
        <dbReference type="RuleBase" id="RU361156"/>
    </source>
</evidence>
<evidence type="ECO:0000256" key="12">
    <source>
        <dbReference type="ARBA" id="ARBA00023288"/>
    </source>
</evidence>
<dbReference type="PROSITE" id="PS00131">
    <property type="entry name" value="CARBOXYPEPT_SER_SER"/>
    <property type="match status" value="1"/>
</dbReference>
<evidence type="ECO:0000313" key="16">
    <source>
        <dbReference type="EMBL" id="KAF1988772.1"/>
    </source>
</evidence>
<evidence type="ECO:0000256" key="10">
    <source>
        <dbReference type="ARBA" id="ARBA00023026"/>
    </source>
</evidence>
<evidence type="ECO:0000256" key="5">
    <source>
        <dbReference type="ARBA" id="ARBA00022622"/>
    </source>
</evidence>
<evidence type="ECO:0000256" key="9">
    <source>
        <dbReference type="ARBA" id="ARBA00022801"/>
    </source>
</evidence>
<dbReference type="EC" id="3.4.16.-" evidence="14"/>
<dbReference type="AlphaFoldDB" id="A0A6G1H6T5"/>
<keyword evidence="5" id="KW-0472">Membrane</keyword>
<proteinExistence type="inferred from homology"/>
<dbReference type="InterPro" id="IPR029058">
    <property type="entry name" value="AB_hydrolase_fold"/>
</dbReference>
<dbReference type="Gene3D" id="3.40.50.1820">
    <property type="entry name" value="alpha/beta hydrolase"/>
    <property type="match status" value="1"/>
</dbReference>
<evidence type="ECO:0000256" key="1">
    <source>
        <dbReference type="ARBA" id="ARBA00001003"/>
    </source>
</evidence>
<comment type="function">
    <text evidence="13">Extracellular serine carboxypeptidase that contributes to pathogenicity.</text>
</comment>
<keyword evidence="9 14" id="KW-0378">Hydrolase</keyword>
<dbReference type="EMBL" id="ML977147">
    <property type="protein sequence ID" value="KAF1988772.1"/>
    <property type="molecule type" value="Genomic_DNA"/>
</dbReference>
<reference evidence="16" key="1">
    <citation type="journal article" date="2020" name="Stud. Mycol.">
        <title>101 Dothideomycetes genomes: a test case for predicting lifestyles and emergence of pathogens.</title>
        <authorList>
            <person name="Haridas S."/>
            <person name="Albert R."/>
            <person name="Binder M."/>
            <person name="Bloem J."/>
            <person name="Labutti K."/>
            <person name="Salamov A."/>
            <person name="Andreopoulos B."/>
            <person name="Baker S."/>
            <person name="Barry K."/>
            <person name="Bills G."/>
            <person name="Bluhm B."/>
            <person name="Cannon C."/>
            <person name="Castanera R."/>
            <person name="Culley D."/>
            <person name="Daum C."/>
            <person name="Ezra D."/>
            <person name="Gonzalez J."/>
            <person name="Henrissat B."/>
            <person name="Kuo A."/>
            <person name="Liang C."/>
            <person name="Lipzen A."/>
            <person name="Lutzoni F."/>
            <person name="Magnuson J."/>
            <person name="Mondo S."/>
            <person name="Nolan M."/>
            <person name="Ohm R."/>
            <person name="Pangilinan J."/>
            <person name="Park H.-J."/>
            <person name="Ramirez L."/>
            <person name="Alfaro M."/>
            <person name="Sun H."/>
            <person name="Tritt A."/>
            <person name="Yoshinaga Y."/>
            <person name="Zwiers L.-H."/>
            <person name="Turgeon B."/>
            <person name="Goodwin S."/>
            <person name="Spatafora J."/>
            <person name="Crous P."/>
            <person name="Grigoriev I."/>
        </authorList>
    </citation>
    <scope>NUCLEOTIDE SEQUENCE</scope>
    <source>
        <strain evidence="16">CBS 113979</strain>
    </source>
</reference>
<keyword evidence="11" id="KW-0325">Glycoprotein</keyword>
<keyword evidence="5" id="KW-0336">GPI-anchor</keyword>
<protein>
    <recommendedName>
        <fullName evidence="14">Carboxypeptidase</fullName>
        <ecNumber evidence="14">3.4.16.-</ecNumber>
    </recommendedName>
</protein>
<feature type="region of interest" description="Disordered" evidence="15">
    <location>
        <begin position="628"/>
        <end position="650"/>
    </location>
</feature>
<keyword evidence="4" id="KW-1003">Cell membrane</keyword>
<keyword evidence="7 14" id="KW-0645">Protease</keyword>
<feature type="signal peptide" evidence="14">
    <location>
        <begin position="1"/>
        <end position="22"/>
    </location>
</feature>
<comment type="catalytic activity">
    <reaction evidence="1">
        <text>Preferential release of a C-terminal arginine or lysine residue.</text>
        <dbReference type="EC" id="3.4.16.6"/>
    </reaction>
</comment>
<evidence type="ECO:0000256" key="4">
    <source>
        <dbReference type="ARBA" id="ARBA00022475"/>
    </source>
</evidence>
<dbReference type="PANTHER" id="PTHR11802:SF189">
    <property type="entry name" value="CARBOXYPEPTIDASE"/>
    <property type="match status" value="1"/>
</dbReference>
<dbReference type="GO" id="GO:0098552">
    <property type="term" value="C:side of membrane"/>
    <property type="evidence" value="ECO:0007669"/>
    <property type="project" value="UniProtKB-KW"/>
</dbReference>
<organism evidence="16 17">
    <name type="scientific">Aulographum hederae CBS 113979</name>
    <dbReference type="NCBI Taxonomy" id="1176131"/>
    <lineage>
        <taxon>Eukaryota</taxon>
        <taxon>Fungi</taxon>
        <taxon>Dikarya</taxon>
        <taxon>Ascomycota</taxon>
        <taxon>Pezizomycotina</taxon>
        <taxon>Dothideomycetes</taxon>
        <taxon>Pleosporomycetidae</taxon>
        <taxon>Aulographales</taxon>
        <taxon>Aulographaceae</taxon>
    </lineage>
</organism>